<evidence type="ECO:0000313" key="1">
    <source>
        <dbReference type="EMBL" id="OJJ85350.1"/>
    </source>
</evidence>
<organism evidence="1 2">
    <name type="scientific">Aspergillus glaucus CBS 516.65</name>
    <dbReference type="NCBI Taxonomy" id="1160497"/>
    <lineage>
        <taxon>Eukaryota</taxon>
        <taxon>Fungi</taxon>
        <taxon>Dikarya</taxon>
        <taxon>Ascomycota</taxon>
        <taxon>Pezizomycotina</taxon>
        <taxon>Eurotiomycetes</taxon>
        <taxon>Eurotiomycetidae</taxon>
        <taxon>Eurotiales</taxon>
        <taxon>Aspergillaceae</taxon>
        <taxon>Aspergillus</taxon>
        <taxon>Aspergillus subgen. Aspergillus</taxon>
    </lineage>
</organism>
<dbReference type="EMBL" id="KV878895">
    <property type="protein sequence ID" value="OJJ85350.1"/>
    <property type="molecule type" value="Genomic_DNA"/>
</dbReference>
<protein>
    <submittedName>
        <fullName evidence="1">Uncharacterized protein</fullName>
    </submittedName>
</protein>
<keyword evidence="2" id="KW-1185">Reference proteome</keyword>
<dbReference type="RefSeq" id="XP_022402048.1">
    <property type="nucleotide sequence ID" value="XM_022546431.1"/>
</dbReference>
<reference evidence="2" key="1">
    <citation type="journal article" date="2017" name="Genome Biol.">
        <title>Comparative genomics reveals high biological diversity and specific adaptations in the industrially and medically important fungal genus Aspergillus.</title>
        <authorList>
            <person name="de Vries R.P."/>
            <person name="Riley R."/>
            <person name="Wiebenga A."/>
            <person name="Aguilar-Osorio G."/>
            <person name="Amillis S."/>
            <person name="Uchima C.A."/>
            <person name="Anderluh G."/>
            <person name="Asadollahi M."/>
            <person name="Askin M."/>
            <person name="Barry K."/>
            <person name="Battaglia E."/>
            <person name="Bayram O."/>
            <person name="Benocci T."/>
            <person name="Braus-Stromeyer S.A."/>
            <person name="Caldana C."/>
            <person name="Canovas D."/>
            <person name="Cerqueira G.C."/>
            <person name="Chen F."/>
            <person name="Chen W."/>
            <person name="Choi C."/>
            <person name="Clum A."/>
            <person name="Dos Santos R.A."/>
            <person name="Damasio A.R."/>
            <person name="Diallinas G."/>
            <person name="Emri T."/>
            <person name="Fekete E."/>
            <person name="Flipphi M."/>
            <person name="Freyberg S."/>
            <person name="Gallo A."/>
            <person name="Gournas C."/>
            <person name="Habgood R."/>
            <person name="Hainaut M."/>
            <person name="Harispe M.L."/>
            <person name="Henrissat B."/>
            <person name="Hilden K.S."/>
            <person name="Hope R."/>
            <person name="Hossain A."/>
            <person name="Karabika E."/>
            <person name="Karaffa L."/>
            <person name="Karanyi Z."/>
            <person name="Krasevec N."/>
            <person name="Kuo A."/>
            <person name="Kusch H."/>
            <person name="LaButti K."/>
            <person name="Lagendijk E.L."/>
            <person name="Lapidus A."/>
            <person name="Levasseur A."/>
            <person name="Lindquist E."/>
            <person name="Lipzen A."/>
            <person name="Logrieco A.F."/>
            <person name="MacCabe A."/>
            <person name="Maekelae M.R."/>
            <person name="Malavazi I."/>
            <person name="Melin P."/>
            <person name="Meyer V."/>
            <person name="Mielnichuk N."/>
            <person name="Miskei M."/>
            <person name="Molnar A.P."/>
            <person name="Mule G."/>
            <person name="Ngan C.Y."/>
            <person name="Orejas M."/>
            <person name="Orosz E."/>
            <person name="Ouedraogo J.P."/>
            <person name="Overkamp K.M."/>
            <person name="Park H.-S."/>
            <person name="Perrone G."/>
            <person name="Piumi F."/>
            <person name="Punt P.J."/>
            <person name="Ram A.F."/>
            <person name="Ramon A."/>
            <person name="Rauscher S."/>
            <person name="Record E."/>
            <person name="Riano-Pachon D.M."/>
            <person name="Robert V."/>
            <person name="Roehrig J."/>
            <person name="Ruller R."/>
            <person name="Salamov A."/>
            <person name="Salih N.S."/>
            <person name="Samson R.A."/>
            <person name="Sandor E."/>
            <person name="Sanguinetti M."/>
            <person name="Schuetze T."/>
            <person name="Sepcic K."/>
            <person name="Shelest E."/>
            <person name="Sherlock G."/>
            <person name="Sophianopoulou V."/>
            <person name="Squina F.M."/>
            <person name="Sun H."/>
            <person name="Susca A."/>
            <person name="Todd R.B."/>
            <person name="Tsang A."/>
            <person name="Unkles S.E."/>
            <person name="van de Wiele N."/>
            <person name="van Rossen-Uffink D."/>
            <person name="Oliveira J.V."/>
            <person name="Vesth T.C."/>
            <person name="Visser J."/>
            <person name="Yu J.-H."/>
            <person name="Zhou M."/>
            <person name="Andersen M.R."/>
            <person name="Archer D.B."/>
            <person name="Baker S.E."/>
            <person name="Benoit I."/>
            <person name="Brakhage A.A."/>
            <person name="Braus G.H."/>
            <person name="Fischer R."/>
            <person name="Frisvad J.C."/>
            <person name="Goldman G.H."/>
            <person name="Houbraken J."/>
            <person name="Oakley B."/>
            <person name="Pocsi I."/>
            <person name="Scazzocchio C."/>
            <person name="Seiboth B."/>
            <person name="vanKuyk P.A."/>
            <person name="Wortman J."/>
            <person name="Dyer P.S."/>
            <person name="Grigoriev I.V."/>
        </authorList>
    </citation>
    <scope>NUCLEOTIDE SEQUENCE [LARGE SCALE GENOMIC DNA]</scope>
    <source>
        <strain evidence="2">CBS 516.65</strain>
    </source>
</reference>
<dbReference type="VEuPathDB" id="FungiDB:ASPGLDRAFT_46358"/>
<dbReference type="AlphaFoldDB" id="A0A1L9VN95"/>
<name>A0A1L9VN95_ASPGL</name>
<gene>
    <name evidence="1" type="ORF">ASPGLDRAFT_46358</name>
</gene>
<evidence type="ECO:0000313" key="2">
    <source>
        <dbReference type="Proteomes" id="UP000184300"/>
    </source>
</evidence>
<sequence length="92" mass="10652">MDCTVTITQTRRKPKNVLPQRRFDMISDSDDTQAQLRHSSAPSGSLYATIPAGRHLPHPWDCEIQFRNENKWILMASFPEKNRTFFNVYLAG</sequence>
<proteinExistence type="predicted"/>
<accession>A0A1L9VN95</accession>
<dbReference type="GeneID" id="34462692"/>
<dbReference type="Proteomes" id="UP000184300">
    <property type="component" value="Unassembled WGS sequence"/>
</dbReference>